<reference evidence="9 10" key="1">
    <citation type="submission" date="2022-03" db="EMBL/GenBank/DDBJ databases">
        <authorList>
            <person name="Macdonald S."/>
            <person name="Ahmed S."/>
            <person name="Newling K."/>
        </authorList>
    </citation>
    <scope>NUCLEOTIDE SEQUENCE [LARGE SCALE GENOMIC DNA]</scope>
</reference>
<comment type="similarity">
    <text evidence="2">Belongs to the TPX2 family.</text>
</comment>
<dbReference type="Pfam" id="PF06886">
    <property type="entry name" value="TPX2"/>
    <property type="match status" value="1"/>
</dbReference>
<evidence type="ECO:0000256" key="2">
    <source>
        <dbReference type="ARBA" id="ARBA00005885"/>
    </source>
</evidence>
<feature type="domain" description="TPX2 C-terminal" evidence="8">
    <location>
        <begin position="86"/>
        <end position="152"/>
    </location>
</feature>
<keyword evidence="6" id="KW-0175">Coiled coil</keyword>
<comment type="caution">
    <text evidence="9">The sequence shown here is derived from an EMBL/GenBank/DDBJ whole genome shotgun (WGS) entry which is preliminary data.</text>
</comment>
<keyword evidence="5" id="KW-0206">Cytoskeleton</keyword>
<proteinExistence type="inferred from homology"/>
<evidence type="ECO:0000256" key="6">
    <source>
        <dbReference type="SAM" id="Coils"/>
    </source>
</evidence>
<keyword evidence="10" id="KW-1185">Reference proteome</keyword>
<evidence type="ECO:0000256" key="3">
    <source>
        <dbReference type="ARBA" id="ARBA00022490"/>
    </source>
</evidence>
<dbReference type="InterPro" id="IPR027329">
    <property type="entry name" value="TPX2_C"/>
</dbReference>
<feature type="compositionally biased region" description="Polar residues" evidence="7">
    <location>
        <begin position="13"/>
        <end position="25"/>
    </location>
</feature>
<comment type="subcellular location">
    <subcellularLocation>
        <location evidence="1">Cytoplasm</location>
        <location evidence="1">Cytoskeleton</location>
    </subcellularLocation>
</comment>
<dbReference type="Proteomes" id="UP001642260">
    <property type="component" value="Unassembled WGS sequence"/>
</dbReference>
<evidence type="ECO:0000259" key="8">
    <source>
        <dbReference type="Pfam" id="PF06886"/>
    </source>
</evidence>
<protein>
    <recommendedName>
        <fullName evidence="8">TPX2 C-terminal domain-containing protein</fullName>
    </recommendedName>
</protein>
<evidence type="ECO:0000256" key="7">
    <source>
        <dbReference type="SAM" id="MobiDB-lite"/>
    </source>
</evidence>
<feature type="compositionally biased region" description="Polar residues" evidence="7">
    <location>
        <begin position="165"/>
        <end position="182"/>
    </location>
</feature>
<feature type="region of interest" description="Disordered" evidence="7">
    <location>
        <begin position="163"/>
        <end position="182"/>
    </location>
</feature>
<dbReference type="PANTHER" id="PTHR46372:SF14">
    <property type="entry name" value="PROTEIN WVD2-LIKE 2"/>
    <property type="match status" value="1"/>
</dbReference>
<organism evidence="9 10">
    <name type="scientific">Eruca vesicaria subsp. sativa</name>
    <name type="common">Garden rocket</name>
    <name type="synonym">Eruca sativa</name>
    <dbReference type="NCBI Taxonomy" id="29727"/>
    <lineage>
        <taxon>Eukaryota</taxon>
        <taxon>Viridiplantae</taxon>
        <taxon>Streptophyta</taxon>
        <taxon>Embryophyta</taxon>
        <taxon>Tracheophyta</taxon>
        <taxon>Spermatophyta</taxon>
        <taxon>Magnoliopsida</taxon>
        <taxon>eudicotyledons</taxon>
        <taxon>Gunneridae</taxon>
        <taxon>Pentapetalae</taxon>
        <taxon>rosids</taxon>
        <taxon>malvids</taxon>
        <taxon>Brassicales</taxon>
        <taxon>Brassicaceae</taxon>
        <taxon>Brassiceae</taxon>
        <taxon>Eruca</taxon>
    </lineage>
</organism>
<name>A0ABC8JXE5_ERUVS</name>
<accession>A0ABC8JXE5</accession>
<feature type="coiled-coil region" evidence="6">
    <location>
        <begin position="92"/>
        <end position="134"/>
    </location>
</feature>
<keyword evidence="3" id="KW-0963">Cytoplasm</keyword>
<dbReference type="GO" id="GO:0005874">
    <property type="term" value="C:microtubule"/>
    <property type="evidence" value="ECO:0007669"/>
    <property type="project" value="UniProtKB-KW"/>
</dbReference>
<feature type="compositionally biased region" description="Basic and acidic residues" evidence="7">
    <location>
        <begin position="1"/>
        <end position="12"/>
    </location>
</feature>
<dbReference type="AlphaFoldDB" id="A0ABC8JXE5"/>
<feature type="compositionally biased region" description="Basic and acidic residues" evidence="7">
    <location>
        <begin position="30"/>
        <end position="45"/>
    </location>
</feature>
<sequence length="253" mass="28760">MGREPVDKHMDKNPSSITGSSTGSAEVQECIDHNLVAHDDVDGSESRTSSSDNKKNRNTLLSHICRTATSVRSDKPKITVGVSPTFERKSRLERHKEFYKKLEEKQKALEEEKRENKKRLKEEQEVVAKQLRNNMVYKANLVPNFYYEAPPLKLQLKKFPLTRPKSPNLNRRNSCSNTVNSSHQEVKGNHCARYRHSVGGCKEKSIASNIPRTPNVNKFTKGTQPKSREFCGRNKSGHERVVGEKFIDVVSEA</sequence>
<evidence type="ECO:0000313" key="9">
    <source>
        <dbReference type="EMBL" id="CAH8337932.1"/>
    </source>
</evidence>
<keyword evidence="4" id="KW-0493">Microtubule</keyword>
<feature type="region of interest" description="Disordered" evidence="7">
    <location>
        <begin position="1"/>
        <end position="60"/>
    </location>
</feature>
<gene>
    <name evidence="9" type="ORF">ERUC_LOCUS14743</name>
</gene>
<evidence type="ECO:0000313" key="10">
    <source>
        <dbReference type="Proteomes" id="UP001642260"/>
    </source>
</evidence>
<evidence type="ECO:0000256" key="1">
    <source>
        <dbReference type="ARBA" id="ARBA00004245"/>
    </source>
</evidence>
<evidence type="ECO:0000256" key="4">
    <source>
        <dbReference type="ARBA" id="ARBA00022701"/>
    </source>
</evidence>
<dbReference type="InterPro" id="IPR044806">
    <property type="entry name" value="WVD2/WDL1-4"/>
</dbReference>
<dbReference type="EMBL" id="CAKOAT010138932">
    <property type="protein sequence ID" value="CAH8337932.1"/>
    <property type="molecule type" value="Genomic_DNA"/>
</dbReference>
<dbReference type="PANTHER" id="PTHR46372">
    <property type="entry name" value="PROTEIN WVD2-LIKE 3"/>
    <property type="match status" value="1"/>
</dbReference>
<evidence type="ECO:0000256" key="5">
    <source>
        <dbReference type="ARBA" id="ARBA00023212"/>
    </source>
</evidence>